<reference evidence="4 5" key="3">
    <citation type="journal article" date="2017" name="G3 (Bethesda)">
        <title>Comparative analysis highlights variable genome content of wheat rusts and divergence of the mating loci.</title>
        <authorList>
            <person name="Cuomo C.A."/>
            <person name="Bakkeren G."/>
            <person name="Khalil H.B."/>
            <person name="Panwar V."/>
            <person name="Joly D."/>
            <person name="Linning R."/>
            <person name="Sakthikumar S."/>
            <person name="Song X."/>
            <person name="Adiconis X."/>
            <person name="Fan L."/>
            <person name="Goldberg J.M."/>
            <person name="Levin J.Z."/>
            <person name="Young S."/>
            <person name="Zeng Q."/>
            <person name="Anikster Y."/>
            <person name="Bruce M."/>
            <person name="Wang M."/>
            <person name="Yin C."/>
            <person name="McCallum B."/>
            <person name="Szabo L.J."/>
            <person name="Hulbert S."/>
            <person name="Chen X."/>
            <person name="Fellers J.P."/>
        </authorList>
    </citation>
    <scope>NUCLEOTIDE SEQUENCE</scope>
    <source>
        <strain evidence="5">Isolate 1-1 / race 1 (BBBD)</strain>
        <strain evidence="4">isolate 1-1 / race 1 (BBBD)</strain>
    </source>
</reference>
<feature type="domain" description="No apical meristem-associated C-terminal" evidence="2">
    <location>
        <begin position="189"/>
        <end position="317"/>
    </location>
</feature>
<feature type="compositionally biased region" description="Polar residues" evidence="1">
    <location>
        <begin position="241"/>
        <end position="252"/>
    </location>
</feature>
<dbReference type="AlphaFoldDB" id="A0A180GZA6"/>
<dbReference type="PANTHER" id="PTHR45125">
    <property type="entry name" value="F21J9.4-RELATED"/>
    <property type="match status" value="1"/>
</dbReference>
<feature type="compositionally biased region" description="Basic residues" evidence="1">
    <location>
        <begin position="54"/>
        <end position="69"/>
    </location>
</feature>
<dbReference type="Proteomes" id="UP000005240">
    <property type="component" value="Unassembled WGS sequence"/>
</dbReference>
<reference evidence="4" key="4">
    <citation type="submission" date="2025-05" db="UniProtKB">
        <authorList>
            <consortium name="EnsemblFungi"/>
        </authorList>
    </citation>
    <scope>IDENTIFICATION</scope>
    <source>
        <strain evidence="4">isolate 1-1 / race 1 (BBBD)</strain>
    </source>
</reference>
<dbReference type="EnsemblFungi" id="PTTG_25685-t43_1">
    <property type="protein sequence ID" value="PTTG_25685-t43_1-p1"/>
    <property type="gene ID" value="PTTG_25685"/>
</dbReference>
<dbReference type="InterPro" id="IPR029466">
    <property type="entry name" value="NAM-associated_C"/>
</dbReference>
<evidence type="ECO:0000259" key="2">
    <source>
        <dbReference type="Pfam" id="PF14303"/>
    </source>
</evidence>
<organism evidence="3">
    <name type="scientific">Puccinia triticina (isolate 1-1 / race 1 (BBBD))</name>
    <name type="common">Brown leaf rust fungus</name>
    <dbReference type="NCBI Taxonomy" id="630390"/>
    <lineage>
        <taxon>Eukaryota</taxon>
        <taxon>Fungi</taxon>
        <taxon>Dikarya</taxon>
        <taxon>Basidiomycota</taxon>
        <taxon>Pucciniomycotina</taxon>
        <taxon>Pucciniomycetes</taxon>
        <taxon>Pucciniales</taxon>
        <taxon>Pucciniaceae</taxon>
        <taxon>Puccinia</taxon>
    </lineage>
</organism>
<feature type="compositionally biased region" description="Low complexity" evidence="1">
    <location>
        <begin position="231"/>
        <end position="240"/>
    </location>
</feature>
<dbReference type="OrthoDB" id="7763131at2759"/>
<dbReference type="STRING" id="630390.A0A180GZA6"/>
<reference evidence="3" key="1">
    <citation type="submission" date="2009-11" db="EMBL/GenBank/DDBJ databases">
        <authorList>
            <consortium name="The Broad Institute Genome Sequencing Platform"/>
            <person name="Ward D."/>
            <person name="Feldgarden M."/>
            <person name="Earl A."/>
            <person name="Young S.K."/>
            <person name="Zeng Q."/>
            <person name="Koehrsen M."/>
            <person name="Alvarado L."/>
            <person name="Berlin A."/>
            <person name="Bochicchio J."/>
            <person name="Borenstein D."/>
            <person name="Chapman S.B."/>
            <person name="Chen Z."/>
            <person name="Engels R."/>
            <person name="Freedman E."/>
            <person name="Gellesch M."/>
            <person name="Goldberg J."/>
            <person name="Griggs A."/>
            <person name="Gujja S."/>
            <person name="Heilman E."/>
            <person name="Heiman D."/>
            <person name="Hepburn T."/>
            <person name="Howarth C."/>
            <person name="Jen D."/>
            <person name="Larson L."/>
            <person name="Lewis B."/>
            <person name="Mehta T."/>
            <person name="Park D."/>
            <person name="Pearson M."/>
            <person name="Roberts A."/>
            <person name="Saif S."/>
            <person name="Shea T."/>
            <person name="Shenoy N."/>
            <person name="Sisk P."/>
            <person name="Stolte C."/>
            <person name="Sykes S."/>
            <person name="Thomson T."/>
            <person name="Walk T."/>
            <person name="White J."/>
            <person name="Yandava C."/>
            <person name="Izard J."/>
            <person name="Baranova O.V."/>
            <person name="Blanton J.M."/>
            <person name="Tanner A.C."/>
            <person name="Dewhirst F.E."/>
            <person name="Haas B."/>
            <person name="Nusbaum C."/>
            <person name="Birren B."/>
        </authorList>
    </citation>
    <scope>NUCLEOTIDE SEQUENCE [LARGE SCALE GENOMIC DNA]</scope>
    <source>
        <strain evidence="3">1-1 BBBD Race 1</strain>
    </source>
</reference>
<feature type="region of interest" description="Disordered" evidence="1">
    <location>
        <begin position="1"/>
        <end position="106"/>
    </location>
</feature>
<evidence type="ECO:0000313" key="3">
    <source>
        <dbReference type="EMBL" id="OAV98177.1"/>
    </source>
</evidence>
<sequence>MDFLNPALEALTPSINNDPTEIKISTAPQKASRKRTCISAQDDSTSTSVPTPKTNKKNANPKRRKKAAKKPIQEAPKAPKATKGTKDKSASNGDNEDEDGADSKLEDAKKVRAANYLEHEDLHICTSWLEMTEDGLKGTDQTGTAFWDTQSLNKFNGCVNQINHRNPSGTTATNRISMAFTLYTKLHDKSFGFMCCYNLLSKALKWHNYIASLAKKNKAKVERKGAPNPSSPSSSLLPSSTRDGTTNSTLDTSGDKTACGGPTCPIGFKKAKVAYQEEKLDASNHKHLKKMTTAHLEIADVVKKQQTSFESAIVQEMLDAKRAYTLNSGHWEGVCMPS</sequence>
<evidence type="ECO:0000313" key="4">
    <source>
        <dbReference type="EnsemblFungi" id="PTTG_25685-t43_1-p1"/>
    </source>
</evidence>
<evidence type="ECO:0000313" key="5">
    <source>
        <dbReference type="Proteomes" id="UP000005240"/>
    </source>
</evidence>
<accession>A0A180GZA6</accession>
<proteinExistence type="predicted"/>
<feature type="region of interest" description="Disordered" evidence="1">
    <location>
        <begin position="217"/>
        <end position="254"/>
    </location>
</feature>
<protein>
    <submittedName>
        <fullName evidence="4">NAM-associated domain-containing protein</fullName>
    </submittedName>
</protein>
<evidence type="ECO:0000256" key="1">
    <source>
        <dbReference type="SAM" id="MobiDB-lite"/>
    </source>
</evidence>
<dbReference type="VEuPathDB" id="FungiDB:PTTG_25685"/>
<name>A0A180GZA6_PUCT1</name>
<gene>
    <name evidence="3" type="ORF">PTTG_25685</name>
</gene>
<feature type="compositionally biased region" description="Polar residues" evidence="1">
    <location>
        <begin position="38"/>
        <end position="49"/>
    </location>
</feature>
<dbReference type="PANTHER" id="PTHR45125:SF3">
    <property type="entry name" value="NO-APICAL-MERISTEM-ASSOCIATED CARBOXY-TERMINAL DOMAIN PROTEIN"/>
    <property type="match status" value="1"/>
</dbReference>
<keyword evidence="5" id="KW-1185">Reference proteome</keyword>
<reference evidence="3" key="2">
    <citation type="submission" date="2016-05" db="EMBL/GenBank/DDBJ databases">
        <title>Comparative analysis highlights variable genome content of wheat rusts and divergence of the mating loci.</title>
        <authorList>
            <person name="Cuomo C.A."/>
            <person name="Bakkeren G."/>
            <person name="Szabo L."/>
            <person name="Khalil H."/>
            <person name="Joly D."/>
            <person name="Goldberg J."/>
            <person name="Young S."/>
            <person name="Zeng Q."/>
            <person name="Fellers J."/>
        </authorList>
    </citation>
    <scope>NUCLEOTIDE SEQUENCE [LARGE SCALE GENOMIC DNA]</scope>
    <source>
        <strain evidence="3">1-1 BBBD Race 1</strain>
    </source>
</reference>
<dbReference type="Pfam" id="PF14303">
    <property type="entry name" value="NAM-associated"/>
    <property type="match status" value="1"/>
</dbReference>
<dbReference type="EMBL" id="ADAS02000008">
    <property type="protein sequence ID" value="OAV98177.1"/>
    <property type="molecule type" value="Genomic_DNA"/>
</dbReference>